<evidence type="ECO:0000313" key="4">
    <source>
        <dbReference type="Proteomes" id="UP001469553"/>
    </source>
</evidence>
<dbReference type="PROSITE" id="PS51419">
    <property type="entry name" value="RAB"/>
    <property type="match status" value="1"/>
</dbReference>
<dbReference type="PROSITE" id="PS51421">
    <property type="entry name" value="RAS"/>
    <property type="match status" value="1"/>
</dbReference>
<comment type="caution">
    <text evidence="3">The sequence shown here is derived from an EMBL/GenBank/DDBJ whole genome shotgun (WGS) entry which is preliminary data.</text>
</comment>
<dbReference type="InterPro" id="IPR027417">
    <property type="entry name" value="P-loop_NTPase"/>
</dbReference>
<dbReference type="PANTHER" id="PTHR24072">
    <property type="entry name" value="RHO FAMILY GTPASE"/>
    <property type="match status" value="1"/>
</dbReference>
<evidence type="ECO:0000256" key="1">
    <source>
        <dbReference type="ARBA" id="ARBA00022741"/>
    </source>
</evidence>
<dbReference type="SUPFAM" id="SSF52540">
    <property type="entry name" value="P-loop containing nucleoside triphosphate hydrolases"/>
    <property type="match status" value="1"/>
</dbReference>
<gene>
    <name evidence="3" type="primary">RAC3</name>
    <name evidence="3" type="ORF">AMECASPLE_006544</name>
</gene>
<dbReference type="InterPro" id="IPR001806">
    <property type="entry name" value="Small_GTPase"/>
</dbReference>
<keyword evidence="1" id="KW-0547">Nucleotide-binding</keyword>
<dbReference type="InterPro" id="IPR005225">
    <property type="entry name" value="Small_GTP-bd"/>
</dbReference>
<dbReference type="CDD" id="cd01871">
    <property type="entry name" value="Rac1_like"/>
    <property type="match status" value="1"/>
</dbReference>
<reference evidence="3 4" key="1">
    <citation type="submission" date="2021-06" db="EMBL/GenBank/DDBJ databases">
        <authorList>
            <person name="Palmer J.M."/>
        </authorList>
    </citation>
    <scope>NUCLEOTIDE SEQUENCE [LARGE SCALE GENOMIC DNA]</scope>
    <source>
        <strain evidence="3 4">AS_MEX2019</strain>
        <tissue evidence="3">Muscle</tissue>
    </source>
</reference>
<accession>A0ABV1A8W6</accession>
<keyword evidence="2" id="KW-0342">GTP-binding</keyword>
<dbReference type="Gene3D" id="3.40.50.300">
    <property type="entry name" value="P-loop containing nucleotide triphosphate hydrolases"/>
    <property type="match status" value="1"/>
</dbReference>
<feature type="non-terminal residue" evidence="3">
    <location>
        <position position="1"/>
    </location>
</feature>
<proteinExistence type="predicted"/>
<dbReference type="EMBL" id="JAHRIP010084957">
    <property type="protein sequence ID" value="MEQ2313893.1"/>
    <property type="molecule type" value="Genomic_DNA"/>
</dbReference>
<evidence type="ECO:0000256" key="2">
    <source>
        <dbReference type="ARBA" id="ARBA00023134"/>
    </source>
</evidence>
<dbReference type="SMART" id="SM00174">
    <property type="entry name" value="RHO"/>
    <property type="match status" value="1"/>
</dbReference>
<dbReference type="Pfam" id="PF00071">
    <property type="entry name" value="Ras"/>
    <property type="match status" value="1"/>
</dbReference>
<dbReference type="Proteomes" id="UP001469553">
    <property type="component" value="Unassembled WGS sequence"/>
</dbReference>
<dbReference type="NCBIfam" id="TIGR00231">
    <property type="entry name" value="small_GTP"/>
    <property type="match status" value="1"/>
</dbReference>
<sequence length="255" mass="27855">AGFGVSGANIMESTKALGKLDLTPGLGATGDIASMNKSGQQLLGPQDQAHLNGCIPLSHQVAGHKYGVDKVGNQKAVGKTCLLISYTTNAFPGEYIPTVFDNYSANVMVDGKPVNLGLWDTAGQEDYDRLRPLSYPQTDVFLICFSLVSPASFENVRAKWYPEVRHHCPNTPIILVGTKLDLRDDKDTIERLRDKKLSPITYPQGLAMAREIGAVKYLECSALTQRGLKTVFDEAIRAVLCPPPVKKRGKRCTMF</sequence>
<dbReference type="InterPro" id="IPR003578">
    <property type="entry name" value="Small_GTPase_Rho"/>
</dbReference>
<keyword evidence="4" id="KW-1185">Reference proteome</keyword>
<dbReference type="SMART" id="SM00175">
    <property type="entry name" value="RAB"/>
    <property type="match status" value="1"/>
</dbReference>
<name>A0ABV1A8W6_9TELE</name>
<organism evidence="3 4">
    <name type="scientific">Ameca splendens</name>
    <dbReference type="NCBI Taxonomy" id="208324"/>
    <lineage>
        <taxon>Eukaryota</taxon>
        <taxon>Metazoa</taxon>
        <taxon>Chordata</taxon>
        <taxon>Craniata</taxon>
        <taxon>Vertebrata</taxon>
        <taxon>Euteleostomi</taxon>
        <taxon>Actinopterygii</taxon>
        <taxon>Neopterygii</taxon>
        <taxon>Teleostei</taxon>
        <taxon>Neoteleostei</taxon>
        <taxon>Acanthomorphata</taxon>
        <taxon>Ovalentaria</taxon>
        <taxon>Atherinomorphae</taxon>
        <taxon>Cyprinodontiformes</taxon>
        <taxon>Goodeidae</taxon>
        <taxon>Ameca</taxon>
    </lineage>
</organism>
<evidence type="ECO:0000313" key="3">
    <source>
        <dbReference type="EMBL" id="MEQ2313893.1"/>
    </source>
</evidence>
<dbReference type="SMART" id="SM00173">
    <property type="entry name" value="RAS"/>
    <property type="match status" value="1"/>
</dbReference>
<dbReference type="PRINTS" id="PR00449">
    <property type="entry name" value="RASTRNSFRMNG"/>
</dbReference>
<protein>
    <submittedName>
        <fullName evidence="3">Ras- C3 botulinum toxin substrate 3</fullName>
    </submittedName>
</protein>
<dbReference type="PROSITE" id="PS51420">
    <property type="entry name" value="RHO"/>
    <property type="match status" value="1"/>
</dbReference>